<keyword evidence="3" id="KW-0456">Lyase</keyword>
<dbReference type="PANTHER" id="PTHR43418">
    <property type="entry name" value="MULTIFUNCTIONAL TRYPTOPHAN BIOSYNTHESIS PROTEIN-RELATED"/>
    <property type="match status" value="1"/>
</dbReference>
<dbReference type="Gene3D" id="3.40.50.880">
    <property type="match status" value="1"/>
</dbReference>
<evidence type="ECO:0000259" key="2">
    <source>
        <dbReference type="Pfam" id="PF00117"/>
    </source>
</evidence>
<evidence type="ECO:0000256" key="1">
    <source>
        <dbReference type="ARBA" id="ARBA00022962"/>
    </source>
</evidence>
<comment type="caution">
    <text evidence="3">The sequence shown here is derived from an EMBL/GenBank/DDBJ whole genome shotgun (WGS) entry which is preliminary data.</text>
</comment>
<dbReference type="AlphaFoldDB" id="A0A645IMR8"/>
<dbReference type="Pfam" id="PF00117">
    <property type="entry name" value="GATase"/>
    <property type="match status" value="1"/>
</dbReference>
<sequence length="57" mass="6232">MPASLRVVARGDDGEIMGVEHTEHSVYGLQFHPESILTPEGGRILKNFIEIGGIKND</sequence>
<reference evidence="3" key="1">
    <citation type="submission" date="2019-08" db="EMBL/GenBank/DDBJ databases">
        <authorList>
            <person name="Kucharzyk K."/>
            <person name="Murdoch R.W."/>
            <person name="Higgins S."/>
            <person name="Loffler F."/>
        </authorList>
    </citation>
    <scope>NUCLEOTIDE SEQUENCE</scope>
</reference>
<feature type="domain" description="Glutamine amidotransferase" evidence="2">
    <location>
        <begin position="2"/>
        <end position="49"/>
    </location>
</feature>
<proteinExistence type="predicted"/>
<dbReference type="InterPro" id="IPR050472">
    <property type="entry name" value="Anth_synth/Amidotransfase"/>
</dbReference>
<dbReference type="GO" id="GO:0004049">
    <property type="term" value="F:anthranilate synthase activity"/>
    <property type="evidence" value="ECO:0007669"/>
    <property type="project" value="UniProtKB-EC"/>
</dbReference>
<dbReference type="InterPro" id="IPR017926">
    <property type="entry name" value="GATASE"/>
</dbReference>
<dbReference type="GO" id="GO:0005829">
    <property type="term" value="C:cytosol"/>
    <property type="evidence" value="ECO:0007669"/>
    <property type="project" value="TreeGrafter"/>
</dbReference>
<gene>
    <name evidence="3" type="primary">trpG_13</name>
    <name evidence="3" type="ORF">SDC9_200287</name>
</gene>
<organism evidence="3">
    <name type="scientific">bioreactor metagenome</name>
    <dbReference type="NCBI Taxonomy" id="1076179"/>
    <lineage>
        <taxon>unclassified sequences</taxon>
        <taxon>metagenomes</taxon>
        <taxon>ecological metagenomes</taxon>
    </lineage>
</organism>
<dbReference type="SUPFAM" id="SSF52317">
    <property type="entry name" value="Class I glutamine amidotransferase-like"/>
    <property type="match status" value="1"/>
</dbReference>
<dbReference type="EMBL" id="VSSQ01118909">
    <property type="protein sequence ID" value="MPN52625.1"/>
    <property type="molecule type" value="Genomic_DNA"/>
</dbReference>
<name>A0A645IMR8_9ZZZZ</name>
<dbReference type="PANTHER" id="PTHR43418:SF4">
    <property type="entry name" value="MULTIFUNCTIONAL TRYPTOPHAN BIOSYNTHESIS PROTEIN"/>
    <property type="match status" value="1"/>
</dbReference>
<dbReference type="PROSITE" id="PS51273">
    <property type="entry name" value="GATASE_TYPE_1"/>
    <property type="match status" value="1"/>
</dbReference>
<dbReference type="GO" id="GO:0000162">
    <property type="term" value="P:L-tryptophan biosynthetic process"/>
    <property type="evidence" value="ECO:0007669"/>
    <property type="project" value="TreeGrafter"/>
</dbReference>
<accession>A0A645IMR8</accession>
<evidence type="ECO:0000313" key="3">
    <source>
        <dbReference type="EMBL" id="MPN52625.1"/>
    </source>
</evidence>
<protein>
    <submittedName>
        <fullName evidence="3">Anthranilate synthase component 2</fullName>
        <ecNumber evidence="3">4.1.3.27</ecNumber>
    </submittedName>
</protein>
<dbReference type="InterPro" id="IPR029062">
    <property type="entry name" value="Class_I_gatase-like"/>
</dbReference>
<keyword evidence="1" id="KW-0315">Glutamine amidotransferase</keyword>
<dbReference type="EC" id="4.1.3.27" evidence="3"/>